<proteinExistence type="inferred from homology"/>
<evidence type="ECO:0000259" key="9">
    <source>
        <dbReference type="Pfam" id="PF05957"/>
    </source>
</evidence>
<feature type="transmembrane region" description="Helical" evidence="8">
    <location>
        <begin position="90"/>
        <end position="108"/>
    </location>
</feature>
<dbReference type="PANTHER" id="PTHR35893">
    <property type="entry name" value="INNER MEMBRANE PROTEIN-RELATED"/>
    <property type="match status" value="1"/>
</dbReference>
<comment type="caution">
    <text evidence="11">The sequence shown here is derived from an EMBL/GenBank/DDBJ whole genome shotgun (WGS) entry which is preliminary data.</text>
</comment>
<comment type="subcellular location">
    <subcellularLocation>
        <location evidence="1">Cell inner membrane</location>
        <topology evidence="1">Single-pass membrane protein</topology>
    </subcellularLocation>
</comment>
<dbReference type="EMBL" id="JACIGE010000015">
    <property type="protein sequence ID" value="MBB4248888.1"/>
    <property type="molecule type" value="Genomic_DNA"/>
</dbReference>
<dbReference type="Pfam" id="PF19029">
    <property type="entry name" value="DUF883_C"/>
    <property type="match status" value="1"/>
</dbReference>
<dbReference type="AlphaFoldDB" id="A0A840GE20"/>
<sequence length="110" mass="11756">MATELTVGEHSIDRKKDKLLNDLAVVVSDADDLLNQVVSSGADELAATRTRIEGRLKSARSSLDDARLTVTGKARYAADATQHYVKDNPWVIVGVAAATGLLLGVVLARR</sequence>
<dbReference type="GO" id="GO:0043022">
    <property type="term" value="F:ribosome binding"/>
    <property type="evidence" value="ECO:0007669"/>
    <property type="project" value="InterPro"/>
</dbReference>
<evidence type="ECO:0000256" key="6">
    <source>
        <dbReference type="ARBA" id="ARBA00022989"/>
    </source>
</evidence>
<dbReference type="OrthoDB" id="9181874at2"/>
<dbReference type="InterPro" id="IPR010279">
    <property type="entry name" value="YqjD/ElaB"/>
</dbReference>
<dbReference type="Pfam" id="PF05957">
    <property type="entry name" value="DUF883"/>
    <property type="match status" value="1"/>
</dbReference>
<keyword evidence="4" id="KW-0997">Cell inner membrane</keyword>
<name>A0A840GE20_RHOTE</name>
<dbReference type="Proteomes" id="UP000587070">
    <property type="component" value="Unassembled WGS sequence"/>
</dbReference>
<dbReference type="InterPro" id="IPR043605">
    <property type="entry name" value="DUF883_C"/>
</dbReference>
<keyword evidence="3" id="KW-1003">Cell membrane</keyword>
<evidence type="ECO:0000256" key="3">
    <source>
        <dbReference type="ARBA" id="ARBA00022475"/>
    </source>
</evidence>
<evidence type="ECO:0000259" key="10">
    <source>
        <dbReference type="Pfam" id="PF19029"/>
    </source>
</evidence>
<dbReference type="PANTHER" id="PTHR35893:SF3">
    <property type="entry name" value="INNER MEMBRANE PROTEIN"/>
    <property type="match status" value="1"/>
</dbReference>
<keyword evidence="7 8" id="KW-0472">Membrane</keyword>
<evidence type="ECO:0000313" key="11">
    <source>
        <dbReference type="EMBL" id="MBB4248888.1"/>
    </source>
</evidence>
<reference evidence="11 12" key="1">
    <citation type="submission" date="2020-08" db="EMBL/GenBank/DDBJ databases">
        <title>Genome sequencing of Purple Non-Sulfur Bacteria from various extreme environments.</title>
        <authorList>
            <person name="Mayer M."/>
        </authorList>
    </citation>
    <scope>NUCLEOTIDE SEQUENCE [LARGE SCALE GENOMIC DNA]</scope>
    <source>
        <strain evidence="11 12">2761</strain>
    </source>
</reference>
<comment type="similarity">
    <text evidence="2">Belongs to the ElaB/YgaM/YqjD family.</text>
</comment>
<organism evidence="11 12">
    <name type="scientific">Rhodocyclus tenuis</name>
    <name type="common">Rhodospirillum tenue</name>
    <dbReference type="NCBI Taxonomy" id="1066"/>
    <lineage>
        <taxon>Bacteria</taxon>
        <taxon>Pseudomonadati</taxon>
        <taxon>Pseudomonadota</taxon>
        <taxon>Betaproteobacteria</taxon>
        <taxon>Rhodocyclales</taxon>
        <taxon>Rhodocyclaceae</taxon>
        <taxon>Rhodocyclus</taxon>
    </lineage>
</organism>
<evidence type="ECO:0000256" key="1">
    <source>
        <dbReference type="ARBA" id="ARBA00004377"/>
    </source>
</evidence>
<evidence type="ECO:0000256" key="8">
    <source>
        <dbReference type="SAM" id="Phobius"/>
    </source>
</evidence>
<evidence type="ECO:0000313" key="12">
    <source>
        <dbReference type="Proteomes" id="UP000587070"/>
    </source>
</evidence>
<keyword evidence="6 8" id="KW-1133">Transmembrane helix</keyword>
<evidence type="ECO:0000256" key="5">
    <source>
        <dbReference type="ARBA" id="ARBA00022692"/>
    </source>
</evidence>
<feature type="domain" description="DUF883" evidence="9">
    <location>
        <begin position="17"/>
        <end position="67"/>
    </location>
</feature>
<evidence type="ECO:0000256" key="2">
    <source>
        <dbReference type="ARBA" id="ARBA00010423"/>
    </source>
</evidence>
<accession>A0A840GE20</accession>
<feature type="domain" description="DUF883" evidence="10">
    <location>
        <begin position="81"/>
        <end position="110"/>
    </location>
</feature>
<protein>
    <submittedName>
        <fullName evidence="11">ElaB/YqjD/DUF883 family membrane-anchored ribosome-binding protein</fullName>
    </submittedName>
</protein>
<evidence type="ECO:0000256" key="4">
    <source>
        <dbReference type="ARBA" id="ARBA00022519"/>
    </source>
</evidence>
<dbReference type="InterPro" id="IPR043604">
    <property type="entry name" value="DUF883_N"/>
</dbReference>
<keyword evidence="5 8" id="KW-0812">Transmembrane</keyword>
<dbReference type="RefSeq" id="WP_153117763.1">
    <property type="nucleotide sequence ID" value="NZ_JACIGE010000015.1"/>
</dbReference>
<keyword evidence="12" id="KW-1185">Reference proteome</keyword>
<gene>
    <name evidence="11" type="ORF">GGD90_003290</name>
</gene>
<dbReference type="GO" id="GO:0005886">
    <property type="term" value="C:plasma membrane"/>
    <property type="evidence" value="ECO:0007669"/>
    <property type="project" value="UniProtKB-SubCell"/>
</dbReference>
<evidence type="ECO:0000256" key="7">
    <source>
        <dbReference type="ARBA" id="ARBA00023136"/>
    </source>
</evidence>